<evidence type="ECO:0000256" key="6">
    <source>
        <dbReference type="ARBA" id="ARBA00022989"/>
    </source>
</evidence>
<evidence type="ECO:0000256" key="9">
    <source>
        <dbReference type="ARBA" id="ARBA00023170"/>
    </source>
</evidence>
<dbReference type="InterPro" id="IPR001828">
    <property type="entry name" value="ANF_lig-bd_rcpt"/>
</dbReference>
<dbReference type="Pfam" id="PF00003">
    <property type="entry name" value="7tm_3"/>
    <property type="match status" value="1"/>
</dbReference>
<evidence type="ECO:0000256" key="8">
    <source>
        <dbReference type="ARBA" id="ARBA00023136"/>
    </source>
</evidence>
<keyword evidence="9" id="KW-0675">Receptor</keyword>
<dbReference type="SUPFAM" id="SSF58069">
    <property type="entry name" value="Virus ectodomain"/>
    <property type="match status" value="1"/>
</dbReference>
<dbReference type="InterPro" id="IPR038550">
    <property type="entry name" value="GPCR_3_9-Cys_sf"/>
</dbReference>
<keyword evidence="3" id="KW-1003">Cell membrane</keyword>
<evidence type="ECO:0000256" key="13">
    <source>
        <dbReference type="SAM" id="Phobius"/>
    </source>
</evidence>
<accession>A0A6P8SHR1</accession>
<keyword evidence="8 13" id="KW-0472">Membrane</keyword>
<comment type="subcellular location">
    <subcellularLocation>
        <location evidence="1">Cell membrane</location>
        <topology evidence="1">Multi-pass membrane protein</topology>
    </subcellularLocation>
</comment>
<dbReference type="Gene3D" id="3.40.50.2300">
    <property type="match status" value="3"/>
</dbReference>
<dbReference type="PRINTS" id="PR00248">
    <property type="entry name" value="GPCRMGR"/>
</dbReference>
<dbReference type="PROSITE" id="PS50259">
    <property type="entry name" value="G_PROTEIN_RECEP_F3_4"/>
    <property type="match status" value="1"/>
</dbReference>
<feature type="transmembrane region" description="Helical" evidence="13">
    <location>
        <begin position="723"/>
        <end position="747"/>
    </location>
</feature>
<keyword evidence="4 13" id="KW-0812">Transmembrane</keyword>
<dbReference type="InterPro" id="IPR000337">
    <property type="entry name" value="GPCR_3"/>
</dbReference>
<proteinExistence type="inferred from homology"/>
<dbReference type="InterPro" id="IPR017979">
    <property type="entry name" value="GPCR_3_CS"/>
</dbReference>
<dbReference type="RefSeq" id="XP_033818189.1">
    <property type="nucleotide sequence ID" value="XM_033962298.1"/>
</dbReference>
<feature type="compositionally biased region" description="Pro residues" evidence="12">
    <location>
        <begin position="1"/>
        <end position="39"/>
    </location>
</feature>
<dbReference type="GO" id="GO:0005886">
    <property type="term" value="C:plasma membrane"/>
    <property type="evidence" value="ECO:0007669"/>
    <property type="project" value="UniProtKB-SubCell"/>
</dbReference>
<dbReference type="Pfam" id="PF07562">
    <property type="entry name" value="NCD3G"/>
    <property type="match status" value="1"/>
</dbReference>
<feature type="transmembrane region" description="Helical" evidence="13">
    <location>
        <begin position="847"/>
        <end position="867"/>
    </location>
</feature>
<evidence type="ECO:0000256" key="2">
    <source>
        <dbReference type="ARBA" id="ARBA00007242"/>
    </source>
</evidence>
<dbReference type="KEGG" id="gsh:117368567"/>
<dbReference type="PRINTS" id="PR01535">
    <property type="entry name" value="VOMERONASL2R"/>
</dbReference>
<evidence type="ECO:0000256" key="4">
    <source>
        <dbReference type="ARBA" id="ARBA00022692"/>
    </source>
</evidence>
<evidence type="ECO:0000256" key="12">
    <source>
        <dbReference type="SAM" id="MobiDB-lite"/>
    </source>
</evidence>
<dbReference type="InterPro" id="IPR028082">
    <property type="entry name" value="Peripla_BP_I"/>
</dbReference>
<evidence type="ECO:0000259" key="14">
    <source>
        <dbReference type="PROSITE" id="PS50259"/>
    </source>
</evidence>
<evidence type="ECO:0000313" key="15">
    <source>
        <dbReference type="Proteomes" id="UP000515159"/>
    </source>
</evidence>
<dbReference type="GeneID" id="117368567"/>
<organism evidence="15 16">
    <name type="scientific">Geotrypetes seraphini</name>
    <name type="common">Gaboon caecilian</name>
    <name type="synonym">Caecilia seraphini</name>
    <dbReference type="NCBI Taxonomy" id="260995"/>
    <lineage>
        <taxon>Eukaryota</taxon>
        <taxon>Metazoa</taxon>
        <taxon>Chordata</taxon>
        <taxon>Craniata</taxon>
        <taxon>Vertebrata</taxon>
        <taxon>Euteleostomi</taxon>
        <taxon>Amphibia</taxon>
        <taxon>Gymnophiona</taxon>
        <taxon>Geotrypetes</taxon>
    </lineage>
</organism>
<feature type="transmembrane region" description="Helical" evidence="13">
    <location>
        <begin position="767"/>
        <end position="792"/>
    </location>
</feature>
<feature type="transmembrane region" description="Helical" evidence="13">
    <location>
        <begin position="690"/>
        <end position="711"/>
    </location>
</feature>
<keyword evidence="5" id="KW-0732">Signal</keyword>
<dbReference type="PANTHER" id="PTHR24061:SF599">
    <property type="entry name" value="G-PROTEIN COUPLED RECEPTORS FAMILY 3 PROFILE DOMAIN-CONTAINING PROTEIN"/>
    <property type="match status" value="1"/>
</dbReference>
<dbReference type="PROSITE" id="PS00981">
    <property type="entry name" value="G_PROTEIN_RECEP_F3_3"/>
    <property type="match status" value="1"/>
</dbReference>
<dbReference type="AlphaFoldDB" id="A0A6P8SHR1"/>
<dbReference type="InParanoid" id="A0A6P8SHR1"/>
<reference evidence="16" key="1">
    <citation type="submission" date="2025-08" db="UniProtKB">
        <authorList>
            <consortium name="RefSeq"/>
        </authorList>
    </citation>
    <scope>IDENTIFICATION</scope>
</reference>
<dbReference type="CDD" id="cd15283">
    <property type="entry name" value="7tmC_V2R_pheromone"/>
    <property type="match status" value="1"/>
</dbReference>
<keyword evidence="10" id="KW-0325">Glycoprotein</keyword>
<dbReference type="InterPro" id="IPR017978">
    <property type="entry name" value="GPCR_3_C"/>
</dbReference>
<gene>
    <name evidence="16" type="primary">LOC117368567</name>
</gene>
<dbReference type="OrthoDB" id="5984008at2759"/>
<feature type="transmembrane region" description="Helical" evidence="13">
    <location>
        <begin position="812"/>
        <end position="835"/>
    </location>
</feature>
<protein>
    <submittedName>
        <fullName evidence="16">Vomeronasal type-2 receptor 26-like</fullName>
    </submittedName>
</protein>
<dbReference type="Proteomes" id="UP000515159">
    <property type="component" value="Chromosome 10"/>
</dbReference>
<dbReference type="FunFam" id="2.10.50.30:FF:000002">
    <property type="entry name" value="Vomeronasal 2 receptor, h1"/>
    <property type="match status" value="1"/>
</dbReference>
<keyword evidence="15" id="KW-1185">Reference proteome</keyword>
<keyword evidence="6 13" id="KW-1133">Transmembrane helix</keyword>
<evidence type="ECO:0000256" key="3">
    <source>
        <dbReference type="ARBA" id="ARBA00022475"/>
    </source>
</evidence>
<dbReference type="InterPro" id="IPR004073">
    <property type="entry name" value="GPCR_3_vmron_rcpt_2"/>
</dbReference>
<sequence>MLPAPPPHAAAPPPPPPVPPPPPLPPGPGPPHQRPPPLPQVADFPRRQSSLPPPALPLPLPPWLPIGICPAPPPGLCPQQHAVRDPCAPIESQCPKLYMDFSEDGYYMDGDIIIGGFVEQYAVKLTKSFTNTISFNYSGYMYYNNYNFLAFVFAVEEINNNSDLLPTITLGLHIKESFIYTRKIIESALQILAGQSTIVNFKCNSFRTVAAIIEGFINEETYAFYNMFQIYQYPQVSYISQNLYMSDPVQYPYFYRTIPNELHLCAAISKLLKYFGWKWVNIISTNDESSVRAIEIMKEGIKRNGGCIALHQSCPKQNSCSVLELQKFFRAINQSSAVNIYYSNKNSAYSLNDLRNLQANVKRGRVFITIAEVEKKDINLKHFNIRNKFFIFKPYKKAMPNFYKFIREMIPVRLVSDVLSKKWWKVLCDSRCPKKIRRDCNSTLEKGFVAHCLGTFLGSSYSVYNAVYAVAHALHNMIMSGSRNGITWTRENMDVLDSLPWKLHRYLRNLHFKNGLGEEMNLDENGELAIGYDIFNLNYLPNTTLEYKAVGRYNPHAPPGQDFTIDEKAIVWESSFTQPPSLCSPSCHPGYRKLTKEGKLICCYDCIPCAEGEISNQTDMDTCTTCPDDQWSNQKRDACIPKVITFLSFEDPLGIALTSISMFFFLITTAILGIFIYYRDTPIVRANNRHISYILLISLILCFLCSLLFIGHPEDVTCILRQTTFGITFSIALSSILAKTITVVTAFQATKPGSKLHKWMGSRVSNFIVLSCSLIQTVLCLIWLCTAPPFAYLNMRSEIGTILIECNEGSVIAFYCVLGYLGFLAGISFIIAFLARNLPDSFNEAKNITFSLLIVCSVWISFIPTYLSSKGKYMVAVEIFAILASTAGLLGCIFIPKCYIILLRPERNFVEQYEVKLTKSFSNTISFNYSRYFNYINYNFLAFVFAVEEINNNSELLPTITLGLHIKDSYSYTRKIIESALQILAGQSTIVNFKCNSFRTVAAIIEGFTNEETYAFYNMFQIYHYPQVSAMYQNRLSLDYLLAAEGGVCGKFHLSNCCLDLDDDGTVLEEDVDHITKLSHVPLRTCRGLSAD</sequence>
<keyword evidence="11" id="KW-0807">Transducer</keyword>
<comment type="similarity">
    <text evidence="2">Belongs to the G-protein coupled receptor 3 family.</text>
</comment>
<dbReference type="InterPro" id="IPR000068">
    <property type="entry name" value="GPCR_3_Ca_sens_rcpt-rel"/>
</dbReference>
<feature type="domain" description="G-protein coupled receptors family 3 profile" evidence="14">
    <location>
        <begin position="653"/>
        <end position="917"/>
    </location>
</feature>
<dbReference type="GO" id="GO:0004930">
    <property type="term" value="F:G protein-coupled receptor activity"/>
    <property type="evidence" value="ECO:0007669"/>
    <property type="project" value="UniProtKB-KW"/>
</dbReference>
<evidence type="ECO:0000256" key="1">
    <source>
        <dbReference type="ARBA" id="ARBA00004651"/>
    </source>
</evidence>
<feature type="region of interest" description="Disordered" evidence="12">
    <location>
        <begin position="1"/>
        <end position="51"/>
    </location>
</feature>
<evidence type="ECO:0000256" key="11">
    <source>
        <dbReference type="ARBA" id="ARBA00023224"/>
    </source>
</evidence>
<keyword evidence="7" id="KW-0297">G-protein coupled receptor</keyword>
<feature type="transmembrane region" description="Helical" evidence="13">
    <location>
        <begin position="873"/>
        <end position="895"/>
    </location>
</feature>
<evidence type="ECO:0000256" key="10">
    <source>
        <dbReference type="ARBA" id="ARBA00023180"/>
    </source>
</evidence>
<evidence type="ECO:0000256" key="5">
    <source>
        <dbReference type="ARBA" id="ARBA00022729"/>
    </source>
</evidence>
<dbReference type="PANTHER" id="PTHR24061">
    <property type="entry name" value="CALCIUM-SENSING RECEPTOR-RELATED"/>
    <property type="match status" value="1"/>
</dbReference>
<name>A0A6P8SHR1_GEOSA</name>
<dbReference type="Gene3D" id="2.10.50.30">
    <property type="entry name" value="GPCR, family 3, nine cysteines domain"/>
    <property type="match status" value="1"/>
</dbReference>
<dbReference type="Pfam" id="PF01094">
    <property type="entry name" value="ANF_receptor"/>
    <property type="match status" value="2"/>
</dbReference>
<feature type="transmembrane region" description="Helical" evidence="13">
    <location>
        <begin position="653"/>
        <end position="678"/>
    </location>
</feature>
<evidence type="ECO:0000313" key="16">
    <source>
        <dbReference type="RefSeq" id="XP_033818189.1"/>
    </source>
</evidence>
<evidence type="ECO:0000256" key="7">
    <source>
        <dbReference type="ARBA" id="ARBA00023040"/>
    </source>
</evidence>
<dbReference type="SUPFAM" id="SSF53822">
    <property type="entry name" value="Periplasmic binding protein-like I"/>
    <property type="match status" value="2"/>
</dbReference>
<dbReference type="InterPro" id="IPR011500">
    <property type="entry name" value="GPCR_3_9-Cys_dom"/>
</dbReference>